<dbReference type="GO" id="GO:0006096">
    <property type="term" value="P:glycolytic process"/>
    <property type="evidence" value="ECO:0007669"/>
    <property type="project" value="UniProtKB-KW"/>
</dbReference>
<reference evidence="4" key="1">
    <citation type="submission" date="2013-10" db="EMBL/GenBank/DDBJ databases">
        <title>Genomic analysis of the causative agents of coccidiosis in chickens.</title>
        <authorList>
            <person name="Reid A.J."/>
            <person name="Blake D."/>
            <person name="Billington K."/>
            <person name="Browne H."/>
            <person name="Dunn M."/>
            <person name="Hung S."/>
            <person name="Kawahara F."/>
            <person name="Miranda-Saavedra D."/>
            <person name="Mourier T."/>
            <person name="Nagra H."/>
            <person name="Otto T.D."/>
            <person name="Rawlings N."/>
            <person name="Sanchez A."/>
            <person name="Sanders M."/>
            <person name="Subramaniam C."/>
            <person name="Tay Y."/>
            <person name="Dear P."/>
            <person name="Doerig C."/>
            <person name="Gruber A."/>
            <person name="Parkinson J."/>
            <person name="Shirley M."/>
            <person name="Wan K.L."/>
            <person name="Berriman M."/>
            <person name="Tomley F."/>
            <person name="Pain A."/>
        </authorList>
    </citation>
    <scope>NUCLEOTIDE SEQUENCE [LARGE SCALE GENOMIC DNA]</scope>
    <source>
        <strain evidence="4">Houghton</strain>
    </source>
</reference>
<dbReference type="GO" id="GO:0004347">
    <property type="term" value="F:glucose-6-phosphate isomerase activity"/>
    <property type="evidence" value="ECO:0007669"/>
    <property type="project" value="InterPro"/>
</dbReference>
<dbReference type="GO" id="GO:0005829">
    <property type="term" value="C:cytosol"/>
    <property type="evidence" value="ECO:0007669"/>
    <property type="project" value="TreeGrafter"/>
</dbReference>
<dbReference type="PROSITE" id="PS51463">
    <property type="entry name" value="P_GLUCOSE_ISOMERASE_3"/>
    <property type="match status" value="1"/>
</dbReference>
<proteinExistence type="predicted"/>
<dbReference type="InterPro" id="IPR046348">
    <property type="entry name" value="SIS_dom_sf"/>
</dbReference>
<protein>
    <submittedName>
        <fullName evidence="4">Glucose-6-phosphate isomerase, putative</fullName>
    </submittedName>
</protein>
<dbReference type="Pfam" id="PF00342">
    <property type="entry name" value="PGI"/>
    <property type="match status" value="1"/>
</dbReference>
<dbReference type="GO" id="GO:0048029">
    <property type="term" value="F:monosaccharide binding"/>
    <property type="evidence" value="ECO:0007669"/>
    <property type="project" value="TreeGrafter"/>
</dbReference>
<dbReference type="VEuPathDB" id="ToxoDB:EBH_0081450"/>
<dbReference type="SMR" id="U6LZW0"/>
<dbReference type="EMBL" id="HG713742">
    <property type="protein sequence ID" value="CDJ54119.1"/>
    <property type="molecule type" value="Genomic_DNA"/>
</dbReference>
<dbReference type="InterPro" id="IPR001672">
    <property type="entry name" value="G6P_Isomerase"/>
</dbReference>
<keyword evidence="2" id="KW-0324">Glycolysis</keyword>
<accession>U6LZW0</accession>
<evidence type="ECO:0000256" key="1">
    <source>
        <dbReference type="ARBA" id="ARBA00022432"/>
    </source>
</evidence>
<dbReference type="PANTHER" id="PTHR11469">
    <property type="entry name" value="GLUCOSE-6-PHOSPHATE ISOMERASE"/>
    <property type="match status" value="1"/>
</dbReference>
<evidence type="ECO:0000313" key="4">
    <source>
        <dbReference type="EMBL" id="CDJ54119.1"/>
    </source>
</evidence>
<sequence length="229" mass="26029">MSSEFLATNAVKRLQQQKGLSNSLKQLMQDEERNERMYREFDGVCLDFSRQLIDKEGLDALMELAKERQVMEKVQRMFRGEEINETEKRRVLHVALRMPKENKNENQIVDKNIIQEVHQAIRLWGLHPKGTLKGATGERLTNLICVGIGGSYLGSEFLVESLKTEEKAKEKAAGRTIRSAHVRRKHQFGTDGKIRNFRRSSIRILGLGGRPFLCDFGSGGSSIGSSLRL</sequence>
<dbReference type="Gene3D" id="3.40.50.10490">
    <property type="entry name" value="Glucose-6-phosphate isomerase like protein, domain 1"/>
    <property type="match status" value="2"/>
</dbReference>
<gene>
    <name evidence="4" type="ORF">EBH_0081450</name>
</gene>
<evidence type="ECO:0000256" key="3">
    <source>
        <dbReference type="ARBA" id="ARBA00023235"/>
    </source>
</evidence>
<evidence type="ECO:0000256" key="2">
    <source>
        <dbReference type="ARBA" id="ARBA00023152"/>
    </source>
</evidence>
<dbReference type="Proteomes" id="UP000030750">
    <property type="component" value="Unassembled WGS sequence"/>
</dbReference>
<keyword evidence="3 4" id="KW-0413">Isomerase</keyword>
<keyword evidence="5" id="KW-1185">Reference proteome</keyword>
<reference evidence="4" key="2">
    <citation type="submission" date="2013-10" db="EMBL/GenBank/DDBJ databases">
        <authorList>
            <person name="Aslett M."/>
        </authorList>
    </citation>
    <scope>NUCLEOTIDE SEQUENCE [LARGE SCALE GENOMIC DNA]</scope>
    <source>
        <strain evidence="4">Houghton</strain>
    </source>
</reference>
<dbReference type="OrthoDB" id="5831190at2759"/>
<dbReference type="AlphaFoldDB" id="U6LZW0"/>
<keyword evidence="1" id="KW-0312">Gluconeogenesis</keyword>
<dbReference type="PANTHER" id="PTHR11469:SF1">
    <property type="entry name" value="GLUCOSE-6-PHOSPHATE ISOMERASE"/>
    <property type="match status" value="1"/>
</dbReference>
<evidence type="ECO:0000313" key="5">
    <source>
        <dbReference type="Proteomes" id="UP000030750"/>
    </source>
</evidence>
<organism evidence="4 5">
    <name type="scientific">Eimeria brunetti</name>
    <dbReference type="NCBI Taxonomy" id="51314"/>
    <lineage>
        <taxon>Eukaryota</taxon>
        <taxon>Sar</taxon>
        <taxon>Alveolata</taxon>
        <taxon>Apicomplexa</taxon>
        <taxon>Conoidasida</taxon>
        <taxon>Coccidia</taxon>
        <taxon>Eucoccidiorida</taxon>
        <taxon>Eimeriorina</taxon>
        <taxon>Eimeriidae</taxon>
        <taxon>Eimeria</taxon>
    </lineage>
</organism>
<dbReference type="GO" id="GO:0097367">
    <property type="term" value="F:carbohydrate derivative binding"/>
    <property type="evidence" value="ECO:0007669"/>
    <property type="project" value="InterPro"/>
</dbReference>
<dbReference type="SUPFAM" id="SSF53697">
    <property type="entry name" value="SIS domain"/>
    <property type="match status" value="1"/>
</dbReference>
<dbReference type="GO" id="GO:0006094">
    <property type="term" value="P:gluconeogenesis"/>
    <property type="evidence" value="ECO:0007669"/>
    <property type="project" value="UniProtKB-KW"/>
</dbReference>
<name>U6LZW0_9EIME</name>
<dbReference type="GO" id="GO:0051156">
    <property type="term" value="P:glucose 6-phosphate metabolic process"/>
    <property type="evidence" value="ECO:0007669"/>
    <property type="project" value="TreeGrafter"/>
</dbReference>